<dbReference type="InterPro" id="IPR043502">
    <property type="entry name" value="DNA/RNA_pol_sf"/>
</dbReference>
<evidence type="ECO:0000313" key="5">
    <source>
        <dbReference type="EMBL" id="RVW13474.1"/>
    </source>
</evidence>
<protein>
    <submittedName>
        <fullName evidence="5">Retrovirus-related Pol polyprotein from transposon RE2</fullName>
    </submittedName>
</protein>
<feature type="compositionally biased region" description="Polar residues" evidence="2">
    <location>
        <begin position="541"/>
        <end position="560"/>
    </location>
</feature>
<dbReference type="Pfam" id="PF14223">
    <property type="entry name" value="Retrotran_gag_2"/>
    <property type="match status" value="1"/>
</dbReference>
<evidence type="ECO:0000259" key="3">
    <source>
        <dbReference type="Pfam" id="PF07727"/>
    </source>
</evidence>
<keyword evidence="1" id="KW-0378">Hydrolase</keyword>
<dbReference type="InterPro" id="IPR054722">
    <property type="entry name" value="PolX-like_BBD"/>
</dbReference>
<evidence type="ECO:0000256" key="1">
    <source>
        <dbReference type="ARBA" id="ARBA00022750"/>
    </source>
</evidence>
<dbReference type="PANTHER" id="PTHR11439:SF500">
    <property type="entry name" value="RNA-DIRECTED DNA POLYMERASE"/>
    <property type="match status" value="1"/>
</dbReference>
<feature type="compositionally biased region" description="Basic and acidic residues" evidence="2">
    <location>
        <begin position="12"/>
        <end position="22"/>
    </location>
</feature>
<dbReference type="InterPro" id="IPR013103">
    <property type="entry name" value="RVT_2"/>
</dbReference>
<keyword evidence="1" id="KW-0064">Aspartyl protease</keyword>
<dbReference type="CDD" id="cd09272">
    <property type="entry name" value="RNase_HI_RT_Ty1"/>
    <property type="match status" value="1"/>
</dbReference>
<evidence type="ECO:0000313" key="6">
    <source>
        <dbReference type="Proteomes" id="UP000288805"/>
    </source>
</evidence>
<gene>
    <name evidence="5" type="primary">RE2_237</name>
    <name evidence="5" type="ORF">CK203_096640</name>
</gene>
<feature type="region of interest" description="Disordered" evidence="2">
    <location>
        <begin position="1"/>
        <end position="29"/>
    </location>
</feature>
<comment type="caution">
    <text evidence="5">The sequence shown here is derived from an EMBL/GenBank/DDBJ whole genome shotgun (WGS) entry which is preliminary data.</text>
</comment>
<feature type="compositionally biased region" description="Low complexity" evidence="2">
    <location>
        <begin position="483"/>
        <end position="493"/>
    </location>
</feature>
<reference evidence="5 6" key="1">
    <citation type="journal article" date="2018" name="PLoS Genet.">
        <title>Population sequencing reveals clonal diversity and ancestral inbreeding in the grapevine cultivar Chardonnay.</title>
        <authorList>
            <person name="Roach M.J."/>
            <person name="Johnson D.L."/>
            <person name="Bohlmann J."/>
            <person name="van Vuuren H.J."/>
            <person name="Jones S.J."/>
            <person name="Pretorius I.S."/>
            <person name="Schmidt S.A."/>
            <person name="Borneman A.R."/>
        </authorList>
    </citation>
    <scope>NUCLEOTIDE SEQUENCE [LARGE SCALE GENOMIC DNA]</scope>
    <source>
        <strain evidence="6">cv. Chardonnay</strain>
        <tissue evidence="5">Leaf</tissue>
    </source>
</reference>
<feature type="region of interest" description="Disordered" evidence="2">
    <location>
        <begin position="483"/>
        <end position="517"/>
    </location>
</feature>
<evidence type="ECO:0000256" key="2">
    <source>
        <dbReference type="SAM" id="MobiDB-lite"/>
    </source>
</evidence>
<dbReference type="PANTHER" id="PTHR11439">
    <property type="entry name" value="GAG-POL-RELATED RETROTRANSPOSON"/>
    <property type="match status" value="1"/>
</dbReference>
<dbReference type="SUPFAM" id="SSF56672">
    <property type="entry name" value="DNA/RNA polymerases"/>
    <property type="match status" value="1"/>
</dbReference>
<dbReference type="AlphaFoldDB" id="A0A438BR80"/>
<organism evidence="5 6">
    <name type="scientific">Vitis vinifera</name>
    <name type="common">Grape</name>
    <dbReference type="NCBI Taxonomy" id="29760"/>
    <lineage>
        <taxon>Eukaryota</taxon>
        <taxon>Viridiplantae</taxon>
        <taxon>Streptophyta</taxon>
        <taxon>Embryophyta</taxon>
        <taxon>Tracheophyta</taxon>
        <taxon>Spermatophyta</taxon>
        <taxon>Magnoliopsida</taxon>
        <taxon>eudicotyledons</taxon>
        <taxon>Gunneridae</taxon>
        <taxon>Pentapetalae</taxon>
        <taxon>rosids</taxon>
        <taxon>Vitales</taxon>
        <taxon>Vitaceae</taxon>
        <taxon>Viteae</taxon>
        <taxon>Vitis</taxon>
    </lineage>
</organism>
<dbReference type="Pfam" id="PF22936">
    <property type="entry name" value="Pol_BBD"/>
    <property type="match status" value="1"/>
</dbReference>
<feature type="compositionally biased region" description="Polar residues" evidence="2">
    <location>
        <begin position="504"/>
        <end position="517"/>
    </location>
</feature>
<dbReference type="Proteomes" id="UP000288805">
    <property type="component" value="Unassembled WGS sequence"/>
</dbReference>
<evidence type="ECO:0000259" key="4">
    <source>
        <dbReference type="Pfam" id="PF22936"/>
    </source>
</evidence>
<name>A0A438BR80_VITVI</name>
<accession>A0A438BR80</accession>
<dbReference type="EMBL" id="QGNW01002652">
    <property type="protein sequence ID" value="RVW13474.1"/>
    <property type="molecule type" value="Genomic_DNA"/>
</dbReference>
<feature type="domain" description="Reverse transcriptase Ty1/copia-type" evidence="3">
    <location>
        <begin position="616"/>
        <end position="862"/>
    </location>
</feature>
<proteinExistence type="predicted"/>
<sequence>MAPVNQTNGEVLRSDPSVEARRGNPTTTDESLRTIISPLSQLITIRLEDDNFLMWRYQIENVVRGYGLEGFLFGTEHLPPKMVTDGTGILVPNPKFRYYQRQDHLLISWLISSIGSAFLPQVVGCSSTFEVWNTISQNFNSQSSAKVMFYKSQMQMLKKDGLTMRDYLTKMKNYCDLLATAGHKISDTDHILAIMQGLGEEYESVIVVISSKKPSPSLQYVTSTLIAHEGRIAHKISSTDLSVNYTSQYSNRGSSSSWNSNGYPSSGFQNRNQFGGNQMTRGSFVPNRGRGRGRTQGGIKPQCQLCNKFGHTVHRCFYRYDPNFHGNMLANGPTPCVLGSGAKNGASGSNSSAGNVNLTEYDAQEDQDYSEMEAMVATPEDLQNCCWFPDSGATNHVTHDLGNLNSGTEYNGNSKIHIGNGTGLEISHIGLSVLPSYSSPNKGTLHKGLYQFHLSKNLFGKASGLSLSNVKNLEPISVSHSLSLPTSSAQSSHQLDENPGSDIRSIQQDLSNTDSSSTMPILNESASISSSSLCALPGTIPLSTNSDEPNGSINTRPVTLPQQPHHMITRSKNGISKPKVYTVDLNVEEPNTLQETISHPKWKEAMNEEFRALMKNKTWSLVPLPSDRTSVGCRWVFKLKRNPDGSISRYKARLVAKGYSQVSGFDFSETFSPVVKPTTIRVVLAIAVSQSWSIRQLDVNNAFLNGELQEEVYMDQPPGFDGRTNQDQKLVCKLHKALYGLKQAPRAWFDKLKISLQQFGFSSTKSDQSLFVRFTNCSSLFVLVYVDDIVVTGSSSQEIQELISKLSGLFSLKDLGELSYFLGIEVKKTTDGGLHFSQKKYIQDLLKKTKMDGAKSLPTPMLSGLKLSAETGNPIDNVFEYRSVVGALQYITITRPEIAFSVNKVCQFMQKPLDTHWKAVKRILRYLNGTTDLGIVLKPSETMNLMAFCDADWGSDVDDRRSTSGHCVFLGKNLVSWSSKKQHTISRSSTEAEYKSLASLTSELLWLQSLLSELKSKMTMVPVICCDNISTVSLSANPVLHSRTKHMELDLYFVREKVMERKPVVNHVPAEDQIANVLTKPLSFSGSRRIQWKVQWFPEDSFEGANQWFPEGGRISGSRRFI</sequence>
<dbReference type="GO" id="GO:0004190">
    <property type="term" value="F:aspartic-type endopeptidase activity"/>
    <property type="evidence" value="ECO:0007669"/>
    <property type="project" value="UniProtKB-KW"/>
</dbReference>
<feature type="region of interest" description="Disordered" evidence="2">
    <location>
        <begin position="540"/>
        <end position="560"/>
    </location>
</feature>
<keyword evidence="1" id="KW-0645">Protease</keyword>
<dbReference type="Pfam" id="PF07727">
    <property type="entry name" value="RVT_2"/>
    <property type="match status" value="1"/>
</dbReference>
<feature type="domain" description="Retrovirus-related Pol polyprotein from transposon TNT 1-94-like beta-barrel" evidence="4">
    <location>
        <begin position="387"/>
        <end position="459"/>
    </location>
</feature>